<sequence>MTRINEVSDAISTSTLSREPVSKLPEIDQNLLLQMHLRATDQAKLNKNAETLKVLGVFVCQIIKAILIAQDNHRDTQNVIQKFDEYIIDLEIPTRLGVVKSLAVRELL</sequence>
<dbReference type="AlphaFoldDB" id="A0A9N9HWP4"/>
<comment type="caution">
    <text evidence="1">The sequence shown here is derived from an EMBL/GenBank/DDBJ whole genome shotgun (WGS) entry which is preliminary data.</text>
</comment>
<feature type="non-terminal residue" evidence="1">
    <location>
        <position position="1"/>
    </location>
</feature>
<keyword evidence="2" id="KW-1185">Reference proteome</keyword>
<dbReference type="OrthoDB" id="2425656at2759"/>
<evidence type="ECO:0000313" key="2">
    <source>
        <dbReference type="Proteomes" id="UP000789396"/>
    </source>
</evidence>
<accession>A0A9N9HWP4</accession>
<organism evidence="1 2">
    <name type="scientific">Racocetra fulgida</name>
    <dbReference type="NCBI Taxonomy" id="60492"/>
    <lineage>
        <taxon>Eukaryota</taxon>
        <taxon>Fungi</taxon>
        <taxon>Fungi incertae sedis</taxon>
        <taxon>Mucoromycota</taxon>
        <taxon>Glomeromycotina</taxon>
        <taxon>Glomeromycetes</taxon>
        <taxon>Diversisporales</taxon>
        <taxon>Gigasporaceae</taxon>
        <taxon>Racocetra</taxon>
    </lineage>
</organism>
<name>A0A9N9HWP4_9GLOM</name>
<gene>
    <name evidence="1" type="ORF">RFULGI_LOCUS10740</name>
</gene>
<feature type="non-terminal residue" evidence="1">
    <location>
        <position position="108"/>
    </location>
</feature>
<proteinExistence type="predicted"/>
<dbReference type="Proteomes" id="UP000789396">
    <property type="component" value="Unassembled WGS sequence"/>
</dbReference>
<evidence type="ECO:0000313" key="1">
    <source>
        <dbReference type="EMBL" id="CAG8709084.1"/>
    </source>
</evidence>
<reference evidence="1" key="1">
    <citation type="submission" date="2021-06" db="EMBL/GenBank/DDBJ databases">
        <authorList>
            <person name="Kallberg Y."/>
            <person name="Tangrot J."/>
            <person name="Rosling A."/>
        </authorList>
    </citation>
    <scope>NUCLEOTIDE SEQUENCE</scope>
    <source>
        <strain evidence="1">IN212</strain>
    </source>
</reference>
<protein>
    <submittedName>
        <fullName evidence="1">5223_t:CDS:1</fullName>
    </submittedName>
</protein>
<dbReference type="EMBL" id="CAJVPZ010021877">
    <property type="protein sequence ID" value="CAG8709084.1"/>
    <property type="molecule type" value="Genomic_DNA"/>
</dbReference>